<dbReference type="Pfam" id="PF04082">
    <property type="entry name" value="Fungal_trans"/>
    <property type="match status" value="1"/>
</dbReference>
<organism evidence="5 6">
    <name type="scientific">Ceraceosorus bombacis</name>
    <dbReference type="NCBI Taxonomy" id="401625"/>
    <lineage>
        <taxon>Eukaryota</taxon>
        <taxon>Fungi</taxon>
        <taxon>Dikarya</taxon>
        <taxon>Basidiomycota</taxon>
        <taxon>Ustilaginomycotina</taxon>
        <taxon>Exobasidiomycetes</taxon>
        <taxon>Ceraceosorales</taxon>
        <taxon>Ceraceosoraceae</taxon>
        <taxon>Ceraceosorus</taxon>
    </lineage>
</organism>
<name>A0A0P1BRH0_9BASI</name>
<dbReference type="Proteomes" id="UP000054845">
    <property type="component" value="Unassembled WGS sequence"/>
</dbReference>
<protein>
    <submittedName>
        <fullName evidence="5">TRANSCRIPTION FACTOR PDR1-RELATED</fullName>
    </submittedName>
</protein>
<feature type="compositionally biased region" description="Low complexity" evidence="3">
    <location>
        <begin position="104"/>
        <end position="117"/>
    </location>
</feature>
<dbReference type="Gene3D" id="4.10.240.10">
    <property type="entry name" value="Zn(2)-C6 fungal-type DNA-binding domain"/>
    <property type="match status" value="1"/>
</dbReference>
<dbReference type="InterPro" id="IPR001138">
    <property type="entry name" value="Zn2Cys6_DnaBD"/>
</dbReference>
<dbReference type="InterPro" id="IPR007219">
    <property type="entry name" value="XnlR_reg_dom"/>
</dbReference>
<dbReference type="PROSITE" id="PS00463">
    <property type="entry name" value="ZN2_CY6_FUNGAL_1"/>
    <property type="match status" value="1"/>
</dbReference>
<reference evidence="5 6" key="1">
    <citation type="submission" date="2014-09" db="EMBL/GenBank/DDBJ databases">
        <authorList>
            <person name="Magalhaes I.L.F."/>
            <person name="Oliveira U."/>
            <person name="Santos F.R."/>
            <person name="Vidigal T.H.D.A."/>
            <person name="Brescovit A.D."/>
            <person name="Santos A.J."/>
        </authorList>
    </citation>
    <scope>NUCLEOTIDE SEQUENCE [LARGE SCALE GENOMIC DNA]</scope>
</reference>
<dbReference type="PROSITE" id="PS50048">
    <property type="entry name" value="ZN2_CY6_FUNGAL_2"/>
    <property type="match status" value="1"/>
</dbReference>
<feature type="compositionally biased region" description="Low complexity" evidence="3">
    <location>
        <begin position="898"/>
        <end position="907"/>
    </location>
</feature>
<dbReference type="GO" id="GO:0006351">
    <property type="term" value="P:DNA-templated transcription"/>
    <property type="evidence" value="ECO:0007669"/>
    <property type="project" value="InterPro"/>
</dbReference>
<keyword evidence="6" id="KW-1185">Reference proteome</keyword>
<dbReference type="OrthoDB" id="4456959at2759"/>
<dbReference type="GO" id="GO:0000981">
    <property type="term" value="F:DNA-binding transcription factor activity, RNA polymerase II-specific"/>
    <property type="evidence" value="ECO:0007669"/>
    <property type="project" value="InterPro"/>
</dbReference>
<feature type="region of interest" description="Disordered" evidence="3">
    <location>
        <begin position="792"/>
        <end position="848"/>
    </location>
</feature>
<feature type="compositionally biased region" description="Low complexity" evidence="3">
    <location>
        <begin position="832"/>
        <end position="848"/>
    </location>
</feature>
<dbReference type="SMART" id="SM00906">
    <property type="entry name" value="Fungal_trans"/>
    <property type="match status" value="1"/>
</dbReference>
<dbReference type="InterPro" id="IPR050987">
    <property type="entry name" value="AtrR-like"/>
</dbReference>
<proteinExistence type="predicted"/>
<evidence type="ECO:0000256" key="2">
    <source>
        <dbReference type="ARBA" id="ARBA00023242"/>
    </source>
</evidence>
<evidence type="ECO:0000313" key="5">
    <source>
        <dbReference type="EMBL" id="CEH18760.1"/>
    </source>
</evidence>
<sequence length="1036" mass="112522">MAQPGSSGFANFAHPQYSGLGQGQPDGRDQQHGQDQTSGGAFPNPGPSYDYGGPHFGAHSAVSADPYSYGVIATNPYPGSPLHQQQQQQMYQNHINMLGSIPQGPSSGSENAAAGSSQGPTSSKKKTKNGHARNASDANESARPAVVEDGEDEDADGKRRRVQRACDSCRKKKVKCNGLGQGETKCTNCATYGHECTFLDAAKRRPPPRAYVDALEARMDRMEELLTQLAPGVDYSERQALNGTSLCADASEVEKRRIGEVHWTSIKDERLQWLSARGVPGPDGPPQGVTSQFLGKASDFHLIDLLDRMSRDDQRLQQRGIWGEANAMKSAKDPDGYDFFTPSAATQQLSEQELDALDWPEPDLEKKLIDAYFKRPHLDYPMINELKFRHDFDNRPDMRRRPDFVALCLGLFAVASRYVDDSRVCLNPNERAGGETYHTAGLQWWLAQRHIGQRVFGGIATLEHAQNIVLATIFMLGTPMANTLAWAVLSVAVRLLQDVGAHRKVTAQRLKHPLLLTETYRRLWWVTYSLDREFSAGLGRPVCIQDEDFDVDEPLAVDDMFLIDAAATGNPPSQPVEKPSLLAGFVASIRLDQIIGRTLRTIYAIGKAKVSRGFVGRQWDQFIVAEIDSSLNQWLGTVPQHLKYNANEPNDEWLLQSSLLHTKYYHSQILVHRPFIPGPNSKSSLNYPSLAICTNAARSICHILHNLYRRKLHPRGGLQVLFRAFSAGCILLLVVWSAKRSGARTSTSTMADVRRCLDVLRGLEKHWSLACKMSRLMDHLIAVSELPVPRSALKRPHKTGSGGDASDNEEGSFESSSSRRKIKSSGDSRRTLNVSSSSSSVGEPVPLPLSTSELMTAFADSQADSPATSAAGKVTSPAPHSAGATSLAEPSASADRWSATSAGAASAQGEAPPTQRNPQQLLDSQLGAGAFQQFLQSSGDVPSSGLTPFLGPGSLASGAAGSAASPGMPFLGQESSFNAPTGFTPQLSGSAFDPASMMDGGNTSDPFEQLFAQQHLWAEEWMPAFQQQNEAGADST</sequence>
<keyword evidence="1" id="KW-0479">Metal-binding</keyword>
<dbReference type="CDD" id="cd12148">
    <property type="entry name" value="fungal_TF_MHR"/>
    <property type="match status" value="1"/>
</dbReference>
<dbReference type="AlphaFoldDB" id="A0A0P1BRH0"/>
<dbReference type="GO" id="GO:0008270">
    <property type="term" value="F:zinc ion binding"/>
    <property type="evidence" value="ECO:0007669"/>
    <property type="project" value="InterPro"/>
</dbReference>
<keyword evidence="2" id="KW-0539">Nucleus</keyword>
<feature type="region of interest" description="Disordered" evidence="3">
    <location>
        <begin position="1"/>
        <end position="54"/>
    </location>
</feature>
<dbReference type="SUPFAM" id="SSF57701">
    <property type="entry name" value="Zn2/Cys6 DNA-binding domain"/>
    <property type="match status" value="1"/>
</dbReference>
<evidence type="ECO:0000313" key="6">
    <source>
        <dbReference type="Proteomes" id="UP000054845"/>
    </source>
</evidence>
<dbReference type="InterPro" id="IPR036864">
    <property type="entry name" value="Zn2-C6_fun-type_DNA-bd_sf"/>
</dbReference>
<dbReference type="GO" id="GO:0003677">
    <property type="term" value="F:DNA binding"/>
    <property type="evidence" value="ECO:0007669"/>
    <property type="project" value="InterPro"/>
</dbReference>
<dbReference type="EMBL" id="CCYA01000276">
    <property type="protein sequence ID" value="CEH18760.1"/>
    <property type="molecule type" value="Genomic_DNA"/>
</dbReference>
<dbReference type="PANTHER" id="PTHR46910">
    <property type="entry name" value="TRANSCRIPTION FACTOR PDR1"/>
    <property type="match status" value="1"/>
</dbReference>
<accession>A0A0P1BRH0</accession>
<feature type="region of interest" description="Disordered" evidence="3">
    <location>
        <begin position="861"/>
        <end position="920"/>
    </location>
</feature>
<evidence type="ECO:0000259" key="4">
    <source>
        <dbReference type="PROSITE" id="PS50048"/>
    </source>
</evidence>
<dbReference type="Pfam" id="PF00172">
    <property type="entry name" value="Zn_clus"/>
    <property type="match status" value="1"/>
</dbReference>
<feature type="region of interest" description="Disordered" evidence="3">
    <location>
        <begin position="97"/>
        <end position="164"/>
    </location>
</feature>
<evidence type="ECO:0000256" key="1">
    <source>
        <dbReference type="ARBA" id="ARBA00022723"/>
    </source>
</evidence>
<dbReference type="STRING" id="401625.A0A0P1BRH0"/>
<dbReference type="CDD" id="cd00067">
    <property type="entry name" value="GAL4"/>
    <property type="match status" value="1"/>
</dbReference>
<dbReference type="SMART" id="SM00066">
    <property type="entry name" value="GAL4"/>
    <property type="match status" value="1"/>
</dbReference>
<dbReference type="PANTHER" id="PTHR46910:SF38">
    <property type="entry name" value="ZN(2)-C6 FUNGAL-TYPE DOMAIN-CONTAINING PROTEIN"/>
    <property type="match status" value="1"/>
</dbReference>
<evidence type="ECO:0000256" key="3">
    <source>
        <dbReference type="SAM" id="MobiDB-lite"/>
    </source>
</evidence>
<feature type="domain" description="Zn(2)-C6 fungal-type" evidence="4">
    <location>
        <begin position="165"/>
        <end position="198"/>
    </location>
</feature>